<proteinExistence type="predicted"/>
<evidence type="ECO:0000313" key="10">
    <source>
        <dbReference type="Proteomes" id="UP000601710"/>
    </source>
</evidence>
<reference evidence="9" key="1">
    <citation type="submission" date="2020-06" db="EMBL/GenBank/DDBJ databases">
        <authorList>
            <person name="Camacho E."/>
            <person name="Gonzalez-de la Fuente S."/>
            <person name="Rastrojo A."/>
            <person name="Peiro-Pastor R."/>
            <person name="Solana JC."/>
            <person name="Tabera L."/>
            <person name="Gamarro F."/>
            <person name="Carrasco-Ramiro F."/>
            <person name="Requena JM."/>
            <person name="Aguado B."/>
        </authorList>
    </citation>
    <scope>NUCLEOTIDE SEQUENCE</scope>
</reference>
<dbReference type="GO" id="GO:0016020">
    <property type="term" value="C:membrane"/>
    <property type="evidence" value="ECO:0007669"/>
    <property type="project" value="UniProtKB-SubCell"/>
</dbReference>
<protein>
    <submittedName>
        <fullName evidence="9">Sec20_putative/Pfam:PF03908</fullName>
    </submittedName>
</protein>
<feature type="compositionally biased region" description="Polar residues" evidence="6">
    <location>
        <begin position="99"/>
        <end position="114"/>
    </location>
</feature>
<keyword evidence="5 7" id="KW-0472">Membrane</keyword>
<dbReference type="VEuPathDB" id="TriTrypDB:LdBPK_110300.1"/>
<keyword evidence="2" id="KW-0813">Transport</keyword>
<evidence type="ECO:0000256" key="2">
    <source>
        <dbReference type="ARBA" id="ARBA00022448"/>
    </source>
</evidence>
<dbReference type="InterPro" id="IPR056173">
    <property type="entry name" value="Sec20_C"/>
</dbReference>
<evidence type="ECO:0000256" key="6">
    <source>
        <dbReference type="SAM" id="MobiDB-lite"/>
    </source>
</evidence>
<evidence type="ECO:0000256" key="5">
    <source>
        <dbReference type="ARBA" id="ARBA00023136"/>
    </source>
</evidence>
<sequence>MEATAALRAAAASPSPPSASPLPPRTAEVLLSLAHRADQALHELITTHHAFVTNRTQRLHGALSIAAAHAQLVLRTLETVREQRERERHRVHQQLQQRSGSSASPGTRTASPSVANRAPTKEERQLYMRLEKARIDLRRVLPRAVAEVEDAENVTEGDVTSTSGRSAASTAAALRSLLHTRSMLSMELKKMDTAVQGLAGSSESLATLQQSLQDVHSSMEMAQRMVRTLLTVQSRDDLLLRVSAVLFALVVLYVVAQRVFRLFPTTVYVTLDEA</sequence>
<feature type="compositionally biased region" description="Low complexity" evidence="6">
    <location>
        <begin position="1"/>
        <end position="13"/>
    </location>
</feature>
<dbReference type="SMR" id="A0A6J8F844"/>
<evidence type="ECO:0000256" key="1">
    <source>
        <dbReference type="ARBA" id="ARBA00004211"/>
    </source>
</evidence>
<gene>
    <name evidence="9" type="ORF">LDHU3_11.0360</name>
</gene>
<feature type="compositionally biased region" description="Pro residues" evidence="6">
    <location>
        <begin position="14"/>
        <end position="24"/>
    </location>
</feature>
<dbReference type="EMBL" id="LR812631">
    <property type="protein sequence ID" value="CAC5428132.1"/>
    <property type="molecule type" value="Genomic_DNA"/>
</dbReference>
<feature type="transmembrane region" description="Helical" evidence="7">
    <location>
        <begin position="238"/>
        <end position="256"/>
    </location>
</feature>
<evidence type="ECO:0000256" key="7">
    <source>
        <dbReference type="SAM" id="Phobius"/>
    </source>
</evidence>
<dbReference type="VEuPathDB" id="TriTrypDB:LDHU3_11.0360"/>
<feature type="region of interest" description="Disordered" evidence="6">
    <location>
        <begin position="1"/>
        <end position="24"/>
    </location>
</feature>
<organism evidence="9 10">
    <name type="scientific">Leishmania donovani</name>
    <dbReference type="NCBI Taxonomy" id="5661"/>
    <lineage>
        <taxon>Eukaryota</taxon>
        <taxon>Discoba</taxon>
        <taxon>Euglenozoa</taxon>
        <taxon>Kinetoplastea</taxon>
        <taxon>Metakinetoplastina</taxon>
        <taxon>Trypanosomatida</taxon>
        <taxon>Trypanosomatidae</taxon>
        <taxon>Leishmaniinae</taxon>
        <taxon>Leishmania</taxon>
    </lineage>
</organism>
<dbReference type="Proteomes" id="UP000601710">
    <property type="component" value="Chromosome 11"/>
</dbReference>
<evidence type="ECO:0000313" key="9">
    <source>
        <dbReference type="EMBL" id="CAC5428132.1"/>
    </source>
</evidence>
<dbReference type="AlphaFoldDB" id="A0A6J8F844"/>
<comment type="subcellular location">
    <subcellularLocation>
        <location evidence="1">Membrane</location>
        <topology evidence="1">Single-pass type IV membrane protein</topology>
    </subcellularLocation>
</comment>
<keyword evidence="4 7" id="KW-1133">Transmembrane helix</keyword>
<evidence type="ECO:0000256" key="3">
    <source>
        <dbReference type="ARBA" id="ARBA00022692"/>
    </source>
</evidence>
<feature type="domain" description="Sec20 C-terminal" evidence="8">
    <location>
        <begin position="175"/>
        <end position="259"/>
    </location>
</feature>
<name>A0A6J8F844_LEIDO</name>
<dbReference type="VEuPathDB" id="TriTrypDB:LdCL_110007900"/>
<keyword evidence="3 7" id="KW-0812">Transmembrane</keyword>
<feature type="region of interest" description="Disordered" evidence="6">
    <location>
        <begin position="83"/>
        <end position="124"/>
    </location>
</feature>
<accession>A0A6J8F844</accession>
<dbReference type="Pfam" id="PF03908">
    <property type="entry name" value="Sec20"/>
    <property type="match status" value="1"/>
</dbReference>
<evidence type="ECO:0000259" key="8">
    <source>
        <dbReference type="Pfam" id="PF03908"/>
    </source>
</evidence>
<evidence type="ECO:0000256" key="4">
    <source>
        <dbReference type="ARBA" id="ARBA00022989"/>
    </source>
</evidence>